<comment type="caution">
    <text evidence="1">The sequence shown here is derived from an EMBL/GenBank/DDBJ whole genome shotgun (WGS) entry which is preliminary data.</text>
</comment>
<proteinExistence type="predicted"/>
<evidence type="ECO:0000313" key="2">
    <source>
        <dbReference type="Proteomes" id="UP001279734"/>
    </source>
</evidence>
<dbReference type="EMBL" id="BSYO01000002">
    <property type="protein sequence ID" value="GMH00206.1"/>
    <property type="molecule type" value="Genomic_DNA"/>
</dbReference>
<protein>
    <submittedName>
        <fullName evidence="1">Uncharacterized protein</fullName>
    </submittedName>
</protein>
<reference evidence="1" key="1">
    <citation type="submission" date="2023-05" db="EMBL/GenBank/DDBJ databases">
        <title>Nepenthes gracilis genome sequencing.</title>
        <authorList>
            <person name="Fukushima K."/>
        </authorList>
    </citation>
    <scope>NUCLEOTIDE SEQUENCE</scope>
    <source>
        <strain evidence="1">SING2019-196</strain>
    </source>
</reference>
<name>A0AAD3P5K5_NEPGR</name>
<sequence>MRGSRGSLNALDRHGISWIASSGRGNLTEEDANEAKRVKRSGWYTITSGRSDRGDSAPLLEMSYSRRPTTRWRSTLGACGSQTLAGKI</sequence>
<accession>A0AAD3P5K5</accession>
<dbReference type="Proteomes" id="UP001279734">
    <property type="component" value="Unassembled WGS sequence"/>
</dbReference>
<evidence type="ECO:0000313" key="1">
    <source>
        <dbReference type="EMBL" id="GMH00206.1"/>
    </source>
</evidence>
<dbReference type="AlphaFoldDB" id="A0AAD3P5K5"/>
<organism evidence="1 2">
    <name type="scientific">Nepenthes gracilis</name>
    <name type="common">Slender pitcher plant</name>
    <dbReference type="NCBI Taxonomy" id="150966"/>
    <lineage>
        <taxon>Eukaryota</taxon>
        <taxon>Viridiplantae</taxon>
        <taxon>Streptophyta</taxon>
        <taxon>Embryophyta</taxon>
        <taxon>Tracheophyta</taxon>
        <taxon>Spermatophyta</taxon>
        <taxon>Magnoliopsida</taxon>
        <taxon>eudicotyledons</taxon>
        <taxon>Gunneridae</taxon>
        <taxon>Pentapetalae</taxon>
        <taxon>Caryophyllales</taxon>
        <taxon>Nepenthaceae</taxon>
        <taxon>Nepenthes</taxon>
    </lineage>
</organism>
<keyword evidence="2" id="KW-1185">Reference proteome</keyword>
<gene>
    <name evidence="1" type="ORF">Nepgr_002045</name>
</gene>